<dbReference type="Proteomes" id="UP000075920">
    <property type="component" value="Unassembled WGS sequence"/>
</dbReference>
<sequence length="126" mass="14569">MCRLSLCHPFKHLQNYSLPDAVGALTLATNLPANPAENREKIYASITPPFDHQYRQKLKHTILNMALPVAVINLMRNMRCDLGLLLEIIRNIWCCMLLTLNRTNTAEMCIQCCITLNVYFRYTKRT</sequence>
<name>A0A182WPX0_9DIPT</name>
<keyword evidence="2" id="KW-1185">Reference proteome</keyword>
<reference evidence="1" key="2">
    <citation type="submission" date="2020-05" db="UniProtKB">
        <authorList>
            <consortium name="EnsemblMetazoa"/>
        </authorList>
    </citation>
    <scope>IDENTIFICATION</scope>
    <source>
        <strain evidence="1">MINIMUS1</strain>
    </source>
</reference>
<accession>A0A182WPX0</accession>
<evidence type="ECO:0000313" key="1">
    <source>
        <dbReference type="EnsemblMetazoa" id="AMIN014708-PA"/>
    </source>
</evidence>
<dbReference type="AlphaFoldDB" id="A0A182WPX0"/>
<evidence type="ECO:0000313" key="2">
    <source>
        <dbReference type="Proteomes" id="UP000075920"/>
    </source>
</evidence>
<dbReference type="VEuPathDB" id="VectorBase:AMIN014708"/>
<dbReference type="EnsemblMetazoa" id="AMIN014708-RA">
    <property type="protein sequence ID" value="AMIN014708-PA"/>
    <property type="gene ID" value="AMIN014708"/>
</dbReference>
<reference evidence="2" key="1">
    <citation type="submission" date="2013-03" db="EMBL/GenBank/DDBJ databases">
        <title>The Genome Sequence of Anopheles minimus MINIMUS1.</title>
        <authorList>
            <consortium name="The Broad Institute Genomics Platform"/>
            <person name="Neafsey D.E."/>
            <person name="Walton C."/>
            <person name="Walker B."/>
            <person name="Young S.K."/>
            <person name="Zeng Q."/>
            <person name="Gargeya S."/>
            <person name="Fitzgerald M."/>
            <person name="Haas B."/>
            <person name="Abouelleil A."/>
            <person name="Allen A.W."/>
            <person name="Alvarado L."/>
            <person name="Arachchi H.M."/>
            <person name="Berlin A.M."/>
            <person name="Chapman S.B."/>
            <person name="Gainer-Dewar J."/>
            <person name="Goldberg J."/>
            <person name="Griggs A."/>
            <person name="Gujja S."/>
            <person name="Hansen M."/>
            <person name="Howarth C."/>
            <person name="Imamovic A."/>
            <person name="Ireland A."/>
            <person name="Larimer J."/>
            <person name="McCowan C."/>
            <person name="Murphy C."/>
            <person name="Pearson M."/>
            <person name="Poon T.W."/>
            <person name="Priest M."/>
            <person name="Roberts A."/>
            <person name="Saif S."/>
            <person name="Shea T."/>
            <person name="Sisk P."/>
            <person name="Sykes S."/>
            <person name="Wortman J."/>
            <person name="Nusbaum C."/>
            <person name="Birren B."/>
        </authorList>
    </citation>
    <scope>NUCLEOTIDE SEQUENCE [LARGE SCALE GENOMIC DNA]</scope>
    <source>
        <strain evidence="2">MINIMUS1</strain>
    </source>
</reference>
<organism evidence="1 2">
    <name type="scientific">Anopheles minimus</name>
    <dbReference type="NCBI Taxonomy" id="112268"/>
    <lineage>
        <taxon>Eukaryota</taxon>
        <taxon>Metazoa</taxon>
        <taxon>Ecdysozoa</taxon>
        <taxon>Arthropoda</taxon>
        <taxon>Hexapoda</taxon>
        <taxon>Insecta</taxon>
        <taxon>Pterygota</taxon>
        <taxon>Neoptera</taxon>
        <taxon>Endopterygota</taxon>
        <taxon>Diptera</taxon>
        <taxon>Nematocera</taxon>
        <taxon>Culicoidea</taxon>
        <taxon>Culicidae</taxon>
        <taxon>Anophelinae</taxon>
        <taxon>Anopheles</taxon>
    </lineage>
</organism>
<proteinExistence type="predicted"/>
<protein>
    <submittedName>
        <fullName evidence="1">Uncharacterized protein</fullName>
    </submittedName>
</protein>